<comment type="caution">
    <text evidence="1">The sequence shown here is derived from an EMBL/GenBank/DDBJ whole genome shotgun (WGS) entry which is preliminary data.</text>
</comment>
<gene>
    <name evidence="1" type="ORF">CEXT_451471</name>
</gene>
<dbReference type="Proteomes" id="UP001054945">
    <property type="component" value="Unassembled WGS sequence"/>
</dbReference>
<dbReference type="EMBL" id="BPLR01019571">
    <property type="protein sequence ID" value="GIX69305.1"/>
    <property type="molecule type" value="Genomic_DNA"/>
</dbReference>
<accession>A0AAV4MBR1</accession>
<dbReference type="AlphaFoldDB" id="A0AAV4MBR1"/>
<reference evidence="1 2" key="1">
    <citation type="submission" date="2021-06" db="EMBL/GenBank/DDBJ databases">
        <title>Caerostris extrusa draft genome.</title>
        <authorList>
            <person name="Kono N."/>
            <person name="Arakawa K."/>
        </authorList>
    </citation>
    <scope>NUCLEOTIDE SEQUENCE [LARGE SCALE GENOMIC DNA]</scope>
</reference>
<evidence type="ECO:0000313" key="2">
    <source>
        <dbReference type="Proteomes" id="UP001054945"/>
    </source>
</evidence>
<organism evidence="1 2">
    <name type="scientific">Caerostris extrusa</name>
    <name type="common">Bark spider</name>
    <name type="synonym">Caerostris bankana</name>
    <dbReference type="NCBI Taxonomy" id="172846"/>
    <lineage>
        <taxon>Eukaryota</taxon>
        <taxon>Metazoa</taxon>
        <taxon>Ecdysozoa</taxon>
        <taxon>Arthropoda</taxon>
        <taxon>Chelicerata</taxon>
        <taxon>Arachnida</taxon>
        <taxon>Araneae</taxon>
        <taxon>Araneomorphae</taxon>
        <taxon>Entelegynae</taxon>
        <taxon>Araneoidea</taxon>
        <taxon>Araneidae</taxon>
        <taxon>Caerostris</taxon>
    </lineage>
</organism>
<protein>
    <submittedName>
        <fullName evidence="1">Uncharacterized protein</fullName>
    </submittedName>
</protein>
<proteinExistence type="predicted"/>
<sequence>MVMEKRTIQANDECEVTYKLDFYSNRSNEVMQKFWPTLSDEICKLLARTVLLFLIVFLMSGPDHLPNYKELRASPI</sequence>
<evidence type="ECO:0000313" key="1">
    <source>
        <dbReference type="EMBL" id="GIX69305.1"/>
    </source>
</evidence>
<keyword evidence="2" id="KW-1185">Reference proteome</keyword>
<name>A0AAV4MBR1_CAEEX</name>